<dbReference type="SUPFAM" id="SSF53850">
    <property type="entry name" value="Periplasmic binding protein-like II"/>
    <property type="match status" value="1"/>
</dbReference>
<dbReference type="STRING" id="29364.SAMN04487772_11138"/>
<reference evidence="3 4" key="1">
    <citation type="submission" date="2016-10" db="EMBL/GenBank/DDBJ databases">
        <authorList>
            <person name="de Groot N.N."/>
        </authorList>
    </citation>
    <scope>NUCLEOTIDE SEQUENCE [LARGE SCALE GENOMIC DNA]</scope>
    <source>
        <strain evidence="3 4">DSM 1801</strain>
    </source>
</reference>
<accession>A0A1I0CSU0</accession>
<dbReference type="InterPro" id="IPR018247">
    <property type="entry name" value="EF_Hand_1_Ca_BS"/>
</dbReference>
<organism evidence="3 4">
    <name type="scientific">[Clostridium] polysaccharolyticum</name>
    <dbReference type="NCBI Taxonomy" id="29364"/>
    <lineage>
        <taxon>Bacteria</taxon>
        <taxon>Bacillati</taxon>
        <taxon>Bacillota</taxon>
        <taxon>Clostridia</taxon>
        <taxon>Lachnospirales</taxon>
        <taxon>Lachnospiraceae</taxon>
    </lineage>
</organism>
<feature type="chain" id="PRO_5039318017" evidence="2">
    <location>
        <begin position="21"/>
        <end position="581"/>
    </location>
</feature>
<dbReference type="InterPro" id="IPR050490">
    <property type="entry name" value="Bact_solute-bd_prot1"/>
</dbReference>
<evidence type="ECO:0000256" key="2">
    <source>
        <dbReference type="SAM" id="SignalP"/>
    </source>
</evidence>
<dbReference type="PANTHER" id="PTHR43649">
    <property type="entry name" value="ARABINOSE-BINDING PROTEIN-RELATED"/>
    <property type="match status" value="1"/>
</dbReference>
<keyword evidence="1 2" id="KW-0732">Signal</keyword>
<evidence type="ECO:0000313" key="3">
    <source>
        <dbReference type="EMBL" id="SET22596.1"/>
    </source>
</evidence>
<feature type="signal peptide" evidence="2">
    <location>
        <begin position="1"/>
        <end position="20"/>
    </location>
</feature>
<sequence>MRKKFLAILLSCSMVFTLSACGNSTKNTVTDDVKTTQDADAADLDDIIPDETVTLDVFTQLANYSGEQIGWFAQVMKEKFNVKLNIIPDPADEGVFATRMESGNLGDIVIFGGDMDKYNQAVEKGMLFDWNEEDLLDNYGSYMKDHMKEALQQNADISGGTTYGFGYDVGTNPDDLKGFDYHPDIRYDLYKEIGSPKIAVLEDYIDVLEKMQKACPKSDSGKQTYGVSLFPDWDGDMVMFVKATAALYGWEEFGFGLYNVNTQEYQDCLRDGSEYLRCLKFYNQLYQKGLLDPDSSTQTYDNVIEDYTDGSAFFNLFAWMGANSYNTQEHLTDGKAMLAVPAEDSAPLVNGCNIYGGNRIWTIGANTEYPELCMAILNWLCTPEGTMVMEYGPQGITWDYNADGKIEFTELGKKTNKDQNTEMTDGYSGTFKDGRAQMNNTTWALDAENPDSNGETYNDEKWESELNADVSEIQQTWRDDMGAPNANEFFANRNYSLILGTTYIASTKDDELQVIWNQVATCIKENSWKAIYAKNDAEFDKIVKTMQSKAKEYGYDQCVEYQKKEAEARKAAEDAVKALKK</sequence>
<dbReference type="Proteomes" id="UP000199800">
    <property type="component" value="Unassembled WGS sequence"/>
</dbReference>
<dbReference type="RefSeq" id="WP_092477857.1">
    <property type="nucleotide sequence ID" value="NZ_FOHN01000011.1"/>
</dbReference>
<evidence type="ECO:0000313" key="4">
    <source>
        <dbReference type="Proteomes" id="UP000199800"/>
    </source>
</evidence>
<proteinExistence type="predicted"/>
<dbReference type="AlphaFoldDB" id="A0A1I0CSU0"/>
<dbReference type="PROSITE" id="PS00018">
    <property type="entry name" value="EF_HAND_1"/>
    <property type="match status" value="1"/>
</dbReference>
<name>A0A1I0CSU0_9FIRM</name>
<dbReference type="PROSITE" id="PS51257">
    <property type="entry name" value="PROKAR_LIPOPROTEIN"/>
    <property type="match status" value="1"/>
</dbReference>
<dbReference type="EMBL" id="FOHN01000011">
    <property type="protein sequence ID" value="SET22596.1"/>
    <property type="molecule type" value="Genomic_DNA"/>
</dbReference>
<keyword evidence="4" id="KW-1185">Reference proteome</keyword>
<dbReference type="Gene3D" id="3.40.190.10">
    <property type="entry name" value="Periplasmic binding protein-like II"/>
    <property type="match status" value="2"/>
</dbReference>
<protein>
    <submittedName>
        <fullName evidence="3">Putative aldouronate transport system substrate-binding protein</fullName>
    </submittedName>
</protein>
<gene>
    <name evidence="3" type="ORF">SAMN04487772_11138</name>
</gene>
<evidence type="ECO:0000256" key="1">
    <source>
        <dbReference type="ARBA" id="ARBA00022729"/>
    </source>
</evidence>
<dbReference type="OrthoDB" id="3235892at2"/>
<dbReference type="PANTHER" id="PTHR43649:SF33">
    <property type="entry name" value="POLYGALACTURONAN_RHAMNOGALACTURONAN-BINDING PROTEIN YTCQ"/>
    <property type="match status" value="1"/>
</dbReference>